<keyword evidence="4" id="KW-1003">Cell membrane</keyword>
<dbReference type="GO" id="GO:0008932">
    <property type="term" value="F:lytic endotransglycosylase activity"/>
    <property type="evidence" value="ECO:0007669"/>
    <property type="project" value="UniProtKB-UniRule"/>
</dbReference>
<comment type="subcellular location">
    <subcellularLocation>
        <location evidence="4">Cell membrane</location>
        <topology evidence="4">Lipid-anchor</topology>
    </subcellularLocation>
</comment>
<protein>
    <recommendedName>
        <fullName evidence="4">Endolytic peptidoglycan transglycosylase RlpA</fullName>
        <ecNumber evidence="4">4.2.2.-</ecNumber>
    </recommendedName>
</protein>
<dbReference type="GO" id="GO:0042834">
    <property type="term" value="F:peptidoglycan binding"/>
    <property type="evidence" value="ECO:0007669"/>
    <property type="project" value="InterPro"/>
</dbReference>
<evidence type="ECO:0000256" key="5">
    <source>
        <dbReference type="RuleBase" id="RU003495"/>
    </source>
</evidence>
<dbReference type="HAMAP" id="MF_02071">
    <property type="entry name" value="RlpA"/>
    <property type="match status" value="1"/>
</dbReference>
<dbReference type="GO" id="GO:0000270">
    <property type="term" value="P:peptidoglycan metabolic process"/>
    <property type="evidence" value="ECO:0007669"/>
    <property type="project" value="UniProtKB-UniRule"/>
</dbReference>
<dbReference type="EC" id="4.2.2.-" evidence="4"/>
<keyword evidence="4" id="KW-0449">Lipoprotein</keyword>
<dbReference type="InterPro" id="IPR034718">
    <property type="entry name" value="RlpA"/>
</dbReference>
<dbReference type="InterPro" id="IPR036680">
    <property type="entry name" value="SPOR-like_sf"/>
</dbReference>
<dbReference type="SUPFAM" id="SSF50685">
    <property type="entry name" value="Barwin-like endoglucanases"/>
    <property type="match status" value="1"/>
</dbReference>
<dbReference type="PROSITE" id="PS51724">
    <property type="entry name" value="SPOR"/>
    <property type="match status" value="1"/>
</dbReference>
<comment type="function">
    <text evidence="4">Lytic transglycosylase with a strong preference for naked glycan strands that lack stem peptides.</text>
</comment>
<keyword evidence="4" id="KW-0472">Membrane</keyword>
<dbReference type="InterPro" id="IPR009009">
    <property type="entry name" value="RlpA-like_DPBB"/>
</dbReference>
<dbReference type="CDD" id="cd22268">
    <property type="entry name" value="DPBB_RlpA-like"/>
    <property type="match status" value="1"/>
</dbReference>
<organism evidence="7 8">
    <name type="scientific">Candidatus Methylobacter titanis</name>
    <dbReference type="NCBI Taxonomy" id="3053457"/>
    <lineage>
        <taxon>Bacteria</taxon>
        <taxon>Pseudomonadati</taxon>
        <taxon>Pseudomonadota</taxon>
        <taxon>Gammaproteobacteria</taxon>
        <taxon>Methylococcales</taxon>
        <taxon>Methylococcaceae</taxon>
        <taxon>Methylobacter</taxon>
    </lineage>
</organism>
<evidence type="ECO:0000256" key="1">
    <source>
        <dbReference type="ARBA" id="ARBA00022729"/>
    </source>
</evidence>
<dbReference type="AlphaFoldDB" id="A0AA43Q6D8"/>
<sequence>MSKIIPILLISVLCSCTTEQLKTNDISSLTSATTASPAKHHPILSMDVPDTQDIADEQDLFPRITRYLKQGIASWYGPRFHGRKTASGEIYDMYAMTAAHKTLPLSSYARVTNLKNQRSVIVRINDRGPFYGNRVLDLSYAAAQKLDIEQAGSGKVEIKAIAPEQALAHLQKVAQKQEKSVYLQVGTFGKKKKALILQNKIAAHHLPQPEILPSTHKGSTLYRVQMGPINSSASAHKLNAQLAKLGITKTQFVTETDQNQISMIQ</sequence>
<reference evidence="7" key="1">
    <citation type="submission" date="2023-01" db="EMBL/GenBank/DDBJ databases">
        <title>Biogeochemical cycle of methane in antarctic sediments.</title>
        <authorList>
            <person name="Roldan D.M."/>
            <person name="Menes R.J."/>
        </authorList>
    </citation>
    <scope>NUCLEOTIDE SEQUENCE [LARGE SCALE GENOMIC DNA]</scope>
    <source>
        <strain evidence="7">K-2018 MAG008</strain>
    </source>
</reference>
<dbReference type="PANTHER" id="PTHR34183:SF1">
    <property type="entry name" value="ENDOLYTIC PEPTIDOGLYCAN TRANSGLYCOSYLASE RLPA"/>
    <property type="match status" value="1"/>
</dbReference>
<evidence type="ECO:0000256" key="3">
    <source>
        <dbReference type="ARBA" id="ARBA00023316"/>
    </source>
</evidence>
<name>A0AA43Q6D8_9GAMM</name>
<dbReference type="InterPro" id="IPR036908">
    <property type="entry name" value="RlpA-like_sf"/>
</dbReference>
<dbReference type="Pfam" id="PF05036">
    <property type="entry name" value="SPOR"/>
    <property type="match status" value="1"/>
</dbReference>
<proteinExistence type="inferred from homology"/>
<keyword evidence="4" id="KW-0564">Palmitate</keyword>
<dbReference type="GO" id="GO:0071555">
    <property type="term" value="P:cell wall organization"/>
    <property type="evidence" value="ECO:0007669"/>
    <property type="project" value="UniProtKB-KW"/>
</dbReference>
<evidence type="ECO:0000256" key="4">
    <source>
        <dbReference type="HAMAP-Rule" id="MF_02071"/>
    </source>
</evidence>
<dbReference type="FunFam" id="2.40.40.10:FF:000003">
    <property type="entry name" value="Endolytic peptidoglycan transglycosylase RlpA"/>
    <property type="match status" value="1"/>
</dbReference>
<dbReference type="NCBIfam" id="TIGR00413">
    <property type="entry name" value="rlpA"/>
    <property type="match status" value="1"/>
</dbReference>
<dbReference type="SUPFAM" id="SSF110997">
    <property type="entry name" value="Sporulation related repeat"/>
    <property type="match status" value="1"/>
</dbReference>
<dbReference type="EMBL" id="JAQSDF010000011">
    <property type="protein sequence ID" value="MDI1230584.1"/>
    <property type="molecule type" value="Genomic_DNA"/>
</dbReference>
<dbReference type="Gene3D" id="3.30.70.1070">
    <property type="entry name" value="Sporulation related repeat"/>
    <property type="match status" value="1"/>
</dbReference>
<comment type="caution">
    <text evidence="7">The sequence shown here is derived from an EMBL/GenBank/DDBJ whole genome shotgun (WGS) entry which is preliminary data.</text>
</comment>
<dbReference type="Proteomes" id="UP001160519">
    <property type="component" value="Unassembled WGS sequence"/>
</dbReference>
<feature type="domain" description="SPOR" evidence="6">
    <location>
        <begin position="175"/>
        <end position="255"/>
    </location>
</feature>
<dbReference type="PROSITE" id="PS51257">
    <property type="entry name" value="PROKAR_LIPOPROTEIN"/>
    <property type="match status" value="1"/>
</dbReference>
<evidence type="ECO:0000259" key="6">
    <source>
        <dbReference type="PROSITE" id="PS51724"/>
    </source>
</evidence>
<accession>A0AA43Q6D8</accession>
<dbReference type="InterPro" id="IPR007730">
    <property type="entry name" value="SPOR-like_dom"/>
</dbReference>
<evidence type="ECO:0000313" key="8">
    <source>
        <dbReference type="Proteomes" id="UP001160519"/>
    </source>
</evidence>
<dbReference type="InterPro" id="IPR012997">
    <property type="entry name" value="RplA"/>
</dbReference>
<dbReference type="Gene3D" id="2.40.40.10">
    <property type="entry name" value="RlpA-like domain"/>
    <property type="match status" value="1"/>
</dbReference>
<evidence type="ECO:0000313" key="7">
    <source>
        <dbReference type="EMBL" id="MDI1230584.1"/>
    </source>
</evidence>
<comment type="similarity">
    <text evidence="4 5">Belongs to the RlpA family.</text>
</comment>
<keyword evidence="3 4" id="KW-0961">Cell wall biogenesis/degradation</keyword>
<keyword evidence="8" id="KW-1185">Reference proteome</keyword>
<dbReference type="PANTHER" id="PTHR34183">
    <property type="entry name" value="ENDOLYTIC PEPTIDOGLYCAN TRANSGLYCOSYLASE RLPA"/>
    <property type="match status" value="1"/>
</dbReference>
<gene>
    <name evidence="4" type="primary">rlpA</name>
    <name evidence="7" type="ORF">PSU93_05480</name>
</gene>
<keyword evidence="1" id="KW-0732">Signal</keyword>
<evidence type="ECO:0000256" key="2">
    <source>
        <dbReference type="ARBA" id="ARBA00023239"/>
    </source>
</evidence>
<keyword evidence="2 4" id="KW-0456">Lyase</keyword>
<dbReference type="Pfam" id="PF03330">
    <property type="entry name" value="DPBB_1"/>
    <property type="match status" value="1"/>
</dbReference>
<dbReference type="GO" id="GO:0005886">
    <property type="term" value="C:plasma membrane"/>
    <property type="evidence" value="ECO:0007669"/>
    <property type="project" value="UniProtKB-SubCell"/>
</dbReference>